<keyword evidence="2" id="KW-1003">Cell membrane</keyword>
<evidence type="ECO:0000256" key="5">
    <source>
        <dbReference type="ARBA" id="ARBA00022692"/>
    </source>
</evidence>
<evidence type="ECO:0000256" key="4">
    <source>
        <dbReference type="ARBA" id="ARBA00022679"/>
    </source>
</evidence>
<keyword evidence="4 9" id="KW-0808">Transferase</keyword>
<dbReference type="EMBL" id="JBHLTM010000016">
    <property type="protein sequence ID" value="MFC0683655.1"/>
    <property type="molecule type" value="Genomic_DNA"/>
</dbReference>
<feature type="transmembrane region" description="Helical" evidence="8">
    <location>
        <begin position="96"/>
        <end position="114"/>
    </location>
</feature>
<dbReference type="InterPro" id="IPR050297">
    <property type="entry name" value="LipidA_mod_glycosyltrf_83"/>
</dbReference>
<feature type="transmembrane region" description="Helical" evidence="8">
    <location>
        <begin position="359"/>
        <end position="376"/>
    </location>
</feature>
<keyword evidence="10" id="KW-1185">Reference proteome</keyword>
<proteinExistence type="predicted"/>
<keyword evidence="3 9" id="KW-0328">Glycosyltransferase</keyword>
<dbReference type="PANTHER" id="PTHR33908:SF11">
    <property type="entry name" value="MEMBRANE PROTEIN"/>
    <property type="match status" value="1"/>
</dbReference>
<evidence type="ECO:0000256" key="8">
    <source>
        <dbReference type="SAM" id="Phobius"/>
    </source>
</evidence>
<feature type="transmembrane region" description="Helical" evidence="8">
    <location>
        <begin position="20"/>
        <end position="43"/>
    </location>
</feature>
<feature type="transmembrane region" description="Helical" evidence="8">
    <location>
        <begin position="183"/>
        <end position="209"/>
    </location>
</feature>
<feature type="transmembrane region" description="Helical" evidence="8">
    <location>
        <begin position="330"/>
        <end position="347"/>
    </location>
</feature>
<evidence type="ECO:0000313" key="10">
    <source>
        <dbReference type="Proteomes" id="UP001589858"/>
    </source>
</evidence>
<dbReference type="RefSeq" id="WP_267220044.1">
    <property type="nucleotide sequence ID" value="NZ_JAPCWC010000006.1"/>
</dbReference>
<evidence type="ECO:0000256" key="1">
    <source>
        <dbReference type="ARBA" id="ARBA00004651"/>
    </source>
</evidence>
<dbReference type="PANTHER" id="PTHR33908">
    <property type="entry name" value="MANNOSYLTRANSFERASE YKCB-RELATED"/>
    <property type="match status" value="1"/>
</dbReference>
<dbReference type="Proteomes" id="UP001589858">
    <property type="component" value="Unassembled WGS sequence"/>
</dbReference>
<protein>
    <submittedName>
        <fullName evidence="9">ArnT family glycosyltransferase</fullName>
        <ecNumber evidence="9">2.4.-.-</ecNumber>
    </submittedName>
</protein>
<accession>A0ABV6S351</accession>
<sequence length="503" mass="54490">MIAAAGRLLARTGTSLRAGLAARGSAASPLLYAAVALAVRLLMLGKPAFQSDEQFYLLVGQRMAEGAVPFVDIWDRKPWGLFAIFRSVYLLPFDPVLSYQLLGLACSVLTALVIERMARWIAPPRAAQAAGLVYLLWLVVFNAALGQAPVFYNLPVALAAMRVIEACQRRADPLLWRRGLVPMLLLGIAMQIKYTVLFEGIGFGLMLLARARADDWPLPRLAAAAALWLLAALVPTAAVMAGYALTGHLGAFVQTNFLSIFGRATDHADAYAQLAKEALAMTPFALAILLAPRRLSPVPGDVPGTLPALRGWAMFAIAGFLVFGTWYDHYLGPVLVPLSILAAPALARTHKGERWYGQVLIGLGMVGAVLVPAFQVREKGTAEDFRIASDLIAHELHGRCLYVYEGDSAFYRTTNACIPTRFAYPSHLDAMNEAGALGVDPVAEVGRVLASRPGVIVVAETGRPNQPNLRTRALVRERLAESYQRYAGVTLGTRKYGLYRLKP</sequence>
<feature type="transmembrane region" description="Helical" evidence="8">
    <location>
        <begin position="221"/>
        <end position="245"/>
    </location>
</feature>
<keyword evidence="7 8" id="KW-0472">Membrane</keyword>
<comment type="caution">
    <text evidence="9">The sequence shown here is derived from an EMBL/GenBank/DDBJ whole genome shotgun (WGS) entry which is preliminary data.</text>
</comment>
<comment type="subcellular location">
    <subcellularLocation>
        <location evidence="1">Cell membrane</location>
        <topology evidence="1">Multi-pass membrane protein</topology>
    </subcellularLocation>
</comment>
<evidence type="ECO:0000256" key="2">
    <source>
        <dbReference type="ARBA" id="ARBA00022475"/>
    </source>
</evidence>
<organism evidence="9 10">
    <name type="scientific">Novosphingobium clariflavum</name>
    <dbReference type="NCBI Taxonomy" id="2029884"/>
    <lineage>
        <taxon>Bacteria</taxon>
        <taxon>Pseudomonadati</taxon>
        <taxon>Pseudomonadota</taxon>
        <taxon>Alphaproteobacteria</taxon>
        <taxon>Sphingomonadales</taxon>
        <taxon>Sphingomonadaceae</taxon>
        <taxon>Novosphingobium</taxon>
    </lineage>
</organism>
<evidence type="ECO:0000256" key="7">
    <source>
        <dbReference type="ARBA" id="ARBA00023136"/>
    </source>
</evidence>
<reference evidence="9 10" key="1">
    <citation type="submission" date="2024-09" db="EMBL/GenBank/DDBJ databases">
        <authorList>
            <person name="Sun Q."/>
            <person name="Mori K."/>
        </authorList>
    </citation>
    <scope>NUCLEOTIDE SEQUENCE [LARGE SCALE GENOMIC DNA]</scope>
    <source>
        <strain evidence="9 10">CICC 11035S</strain>
    </source>
</reference>
<evidence type="ECO:0000256" key="3">
    <source>
        <dbReference type="ARBA" id="ARBA00022676"/>
    </source>
</evidence>
<evidence type="ECO:0000256" key="6">
    <source>
        <dbReference type="ARBA" id="ARBA00022989"/>
    </source>
</evidence>
<keyword evidence="5 8" id="KW-0812">Transmembrane</keyword>
<name>A0ABV6S351_9SPHN</name>
<gene>
    <name evidence="9" type="ORF">ACFFF8_03500</name>
</gene>
<keyword evidence="6 8" id="KW-1133">Transmembrane helix</keyword>
<feature type="transmembrane region" description="Helical" evidence="8">
    <location>
        <begin position="126"/>
        <end position="145"/>
    </location>
</feature>
<dbReference type="GO" id="GO:0016757">
    <property type="term" value="F:glycosyltransferase activity"/>
    <property type="evidence" value="ECO:0007669"/>
    <property type="project" value="UniProtKB-KW"/>
</dbReference>
<evidence type="ECO:0000313" key="9">
    <source>
        <dbReference type="EMBL" id="MFC0683655.1"/>
    </source>
</evidence>
<dbReference type="EC" id="2.4.-.-" evidence="9"/>